<name>A0A4D4N0B5_STRAX</name>
<evidence type="ECO:0000313" key="2">
    <source>
        <dbReference type="EMBL" id="GDY62095.1"/>
    </source>
</evidence>
<dbReference type="EMBL" id="BJHY01000001">
    <property type="protein sequence ID" value="GDY77803.1"/>
    <property type="molecule type" value="Genomic_DNA"/>
</dbReference>
<evidence type="ECO:0000313" key="4">
    <source>
        <dbReference type="Proteomes" id="UP000299211"/>
    </source>
</evidence>
<gene>
    <name evidence="2" type="ORF">SAV14893_014880</name>
    <name evidence="3" type="ORF">SAV31267_072880</name>
</gene>
<dbReference type="Proteomes" id="UP000302139">
    <property type="component" value="Unassembled WGS sequence"/>
</dbReference>
<dbReference type="STRING" id="33903.AQJ43_30275"/>
<sequence length="66" mass="6824">MSDSEETPATGTPTDGTTTTESLQHALVGQLMAIIGAPDDEDVARAADDIVQALDIRLREAQTAAA</sequence>
<dbReference type="Proteomes" id="UP000299211">
    <property type="component" value="Unassembled WGS sequence"/>
</dbReference>
<organism evidence="3 4">
    <name type="scientific">Streptomyces avermitilis</name>
    <dbReference type="NCBI Taxonomy" id="33903"/>
    <lineage>
        <taxon>Bacteria</taxon>
        <taxon>Bacillati</taxon>
        <taxon>Actinomycetota</taxon>
        <taxon>Actinomycetes</taxon>
        <taxon>Kitasatosporales</taxon>
        <taxon>Streptomycetaceae</taxon>
        <taxon>Streptomyces</taxon>
    </lineage>
</organism>
<dbReference type="EMBL" id="BJHX01000001">
    <property type="protein sequence ID" value="GDY62095.1"/>
    <property type="molecule type" value="Genomic_DNA"/>
</dbReference>
<feature type="region of interest" description="Disordered" evidence="1">
    <location>
        <begin position="1"/>
        <end position="20"/>
    </location>
</feature>
<reference evidence="2 5" key="2">
    <citation type="submission" date="2019-04" db="EMBL/GenBank/DDBJ databases">
        <title>Draft genome sequences of Streptomyces avermitilis NBRC 14893.</title>
        <authorList>
            <person name="Komaki H."/>
            <person name="Tamura T."/>
            <person name="Hosoyama A."/>
        </authorList>
    </citation>
    <scope>NUCLEOTIDE SEQUENCE [LARGE SCALE GENOMIC DNA]</scope>
    <source>
        <strain evidence="2 5">NBRC 14893</strain>
    </source>
</reference>
<evidence type="ECO:0000256" key="1">
    <source>
        <dbReference type="SAM" id="MobiDB-lite"/>
    </source>
</evidence>
<protein>
    <submittedName>
        <fullName evidence="3">Uncharacterized protein</fullName>
    </submittedName>
</protein>
<evidence type="ECO:0000313" key="3">
    <source>
        <dbReference type="EMBL" id="GDY77803.1"/>
    </source>
</evidence>
<proteinExistence type="predicted"/>
<evidence type="ECO:0000313" key="5">
    <source>
        <dbReference type="Proteomes" id="UP000302139"/>
    </source>
</evidence>
<accession>A0A4D4N0B5</accession>
<dbReference type="AlphaFoldDB" id="A0A4D4N0B5"/>
<dbReference type="RefSeq" id="WP_010983738.1">
    <property type="nucleotide sequence ID" value="NZ_BAABTN010000137.1"/>
</dbReference>
<dbReference type="GeneID" id="41539390"/>
<feature type="compositionally biased region" description="Low complexity" evidence="1">
    <location>
        <begin position="7"/>
        <end position="20"/>
    </location>
</feature>
<comment type="caution">
    <text evidence="3">The sequence shown here is derived from an EMBL/GenBank/DDBJ whole genome shotgun (WGS) entry which is preliminary data.</text>
</comment>
<reference evidence="3 4" key="1">
    <citation type="submission" date="2019-04" db="EMBL/GenBank/DDBJ databases">
        <title>Draft genome sequences of Streptomyces avermitilis ATCC 31267.</title>
        <authorList>
            <person name="Komaki H."/>
            <person name="Tamura T."/>
            <person name="Hosoyama A."/>
        </authorList>
    </citation>
    <scope>NUCLEOTIDE SEQUENCE [LARGE SCALE GENOMIC DNA]</scope>
    <source>
        <strain evidence="3 4">ATCC 31267</strain>
    </source>
</reference>